<feature type="domain" description="Serpin" evidence="4">
    <location>
        <begin position="2"/>
        <end position="88"/>
    </location>
</feature>
<proteinExistence type="predicted"/>
<accession>A0A0P4W1C7</accession>
<feature type="transmembrane region" description="Helical" evidence="3">
    <location>
        <begin position="28"/>
        <end position="47"/>
    </location>
</feature>
<reference evidence="5" key="1">
    <citation type="submission" date="2015-09" db="EMBL/GenBank/DDBJ databases">
        <title>Scylla olivacea transcriptome.</title>
        <authorList>
            <person name="Ikhwanuddin M."/>
        </authorList>
    </citation>
    <scope>NUCLEOTIDE SEQUENCE</scope>
</reference>
<dbReference type="InterPro" id="IPR023796">
    <property type="entry name" value="Serpin_dom"/>
</dbReference>
<dbReference type="InterPro" id="IPR036186">
    <property type="entry name" value="Serpin_sf"/>
</dbReference>
<dbReference type="EMBL" id="GDRN01100242">
    <property type="protein sequence ID" value="JAI58609.1"/>
    <property type="molecule type" value="Transcribed_RNA"/>
</dbReference>
<keyword evidence="3" id="KW-0812">Transmembrane</keyword>
<evidence type="ECO:0000256" key="2">
    <source>
        <dbReference type="ARBA" id="ARBA00022900"/>
    </source>
</evidence>
<dbReference type="SUPFAM" id="SSF56574">
    <property type="entry name" value="Serpins"/>
    <property type="match status" value="1"/>
</dbReference>
<keyword evidence="2" id="KW-0722">Serine protease inhibitor</keyword>
<keyword evidence="3" id="KW-1133">Transmembrane helix</keyword>
<name>A0A0P4W1C7_SCYOL</name>
<keyword evidence="3" id="KW-0472">Membrane</keyword>
<evidence type="ECO:0000256" key="1">
    <source>
        <dbReference type="ARBA" id="ARBA00022690"/>
    </source>
</evidence>
<dbReference type="InterPro" id="IPR042178">
    <property type="entry name" value="Serpin_sf_1"/>
</dbReference>
<organism evidence="5">
    <name type="scientific">Scylla olivacea</name>
    <name type="common">Orange mud crab</name>
    <name type="synonym">Cancer olivacea</name>
    <dbReference type="NCBI Taxonomy" id="85551"/>
    <lineage>
        <taxon>Eukaryota</taxon>
        <taxon>Metazoa</taxon>
        <taxon>Ecdysozoa</taxon>
        <taxon>Arthropoda</taxon>
        <taxon>Crustacea</taxon>
        <taxon>Multicrustacea</taxon>
        <taxon>Malacostraca</taxon>
        <taxon>Eumalacostraca</taxon>
        <taxon>Eucarida</taxon>
        <taxon>Decapoda</taxon>
        <taxon>Pleocyemata</taxon>
        <taxon>Brachyura</taxon>
        <taxon>Eubrachyura</taxon>
        <taxon>Portunoidea</taxon>
        <taxon>Portunidae</taxon>
        <taxon>Portuninae</taxon>
        <taxon>Scylla</taxon>
    </lineage>
</organism>
<evidence type="ECO:0000313" key="5">
    <source>
        <dbReference type="EMBL" id="JAI58609.1"/>
    </source>
</evidence>
<evidence type="ECO:0000256" key="3">
    <source>
        <dbReference type="SAM" id="Phobius"/>
    </source>
</evidence>
<sequence length="108" mass="12622">MNDITFRVYKRAAEQHKRQNFVMSPLNLISTLGMLVLGARGLSAVVLRDLLEMDKFYTFNPHLVLRNVTQAIQNLKDVHDVTFFSQFLVDKVRGRVSWKEEVRRRGMV</sequence>
<dbReference type="GO" id="GO:0004867">
    <property type="term" value="F:serine-type endopeptidase inhibitor activity"/>
    <property type="evidence" value="ECO:0007669"/>
    <property type="project" value="UniProtKB-KW"/>
</dbReference>
<dbReference type="Pfam" id="PF00079">
    <property type="entry name" value="Serpin"/>
    <property type="match status" value="1"/>
</dbReference>
<dbReference type="AlphaFoldDB" id="A0A0P4W1C7"/>
<keyword evidence="1" id="KW-0646">Protease inhibitor</keyword>
<protein>
    <recommendedName>
        <fullName evidence="4">Serpin domain-containing protein</fullName>
    </recommendedName>
</protein>
<dbReference type="Gene3D" id="3.30.497.10">
    <property type="entry name" value="Antithrombin, subunit I, domain 2"/>
    <property type="match status" value="1"/>
</dbReference>
<evidence type="ECO:0000259" key="4">
    <source>
        <dbReference type="Pfam" id="PF00079"/>
    </source>
</evidence>